<comment type="similarity">
    <text evidence="2">Belongs to the CPA3 antiporters (TC 2.A.63) subunit B family.</text>
</comment>
<evidence type="ECO:0000313" key="10">
    <source>
        <dbReference type="EMBL" id="SDM74231.1"/>
    </source>
</evidence>
<dbReference type="RefSeq" id="WP_052446483.1">
    <property type="nucleotide sequence ID" value="NZ_FNGU01000009.1"/>
</dbReference>
<proteinExistence type="inferred from homology"/>
<dbReference type="InterPro" id="IPR025383">
    <property type="entry name" value="MrpA_C/MbhD"/>
</dbReference>
<sequence length="329" mass="33816">MSGLGMLFDVVLLATLVWLAWRLLASADLFKAVVLFIAFGLLLALAWARLGAPDVALAEAAIGAGITGALLLVALRRLGPETLGMRRHAPTIGQRLSAKTLIGLAAFVVAFILVRALALLPASASGLAPRVAQEMVQSGVAHPVTAVLLNFRGFDTLLEVAVLALAVLGIWCLSEAPVFAPAEPDSPVLLGLARILLPLLVIAGGYLLWLGSQAPGGAFQAGALLAAAVVLGLLAGFVLPRRWSGLPLRLVLTMGFVVFLGIAAAPLLLGGLLLEYPRGWAKFFILTVETLLSGSIAAVLAVAVIGGRPPEVGADYPPTPEDTSSGGAA</sequence>
<keyword evidence="4 7" id="KW-0812">Transmembrane</keyword>
<feature type="transmembrane region" description="Helical" evidence="7">
    <location>
        <begin position="188"/>
        <end position="209"/>
    </location>
</feature>
<dbReference type="OrthoDB" id="2085045at2"/>
<evidence type="ECO:0000256" key="1">
    <source>
        <dbReference type="ARBA" id="ARBA00004651"/>
    </source>
</evidence>
<feature type="transmembrane region" description="Helical" evidence="7">
    <location>
        <begin position="280"/>
        <end position="305"/>
    </location>
</feature>
<keyword evidence="6 7" id="KW-0472">Membrane</keyword>
<feature type="transmembrane region" description="Helical" evidence="7">
    <location>
        <begin position="221"/>
        <end position="239"/>
    </location>
</feature>
<evidence type="ECO:0000256" key="3">
    <source>
        <dbReference type="ARBA" id="ARBA00022475"/>
    </source>
</evidence>
<dbReference type="STRING" id="392333.SAMN05660860_03095"/>
<name>A0A1G9VQK1_9BACT</name>
<evidence type="ECO:0000313" key="11">
    <source>
        <dbReference type="Proteomes" id="UP000182146"/>
    </source>
</evidence>
<evidence type="ECO:0000256" key="5">
    <source>
        <dbReference type="ARBA" id="ARBA00022989"/>
    </source>
</evidence>
<gene>
    <name evidence="10" type="ORF">SAMN05660860_03095</name>
</gene>
<evidence type="ECO:0000256" key="6">
    <source>
        <dbReference type="ARBA" id="ARBA00023136"/>
    </source>
</evidence>
<keyword evidence="3" id="KW-1003">Cell membrane</keyword>
<evidence type="ECO:0000256" key="7">
    <source>
        <dbReference type="SAM" id="Phobius"/>
    </source>
</evidence>
<dbReference type="Proteomes" id="UP000182146">
    <property type="component" value="Unassembled WGS sequence"/>
</dbReference>
<reference evidence="10 11" key="1">
    <citation type="submission" date="2016-10" db="EMBL/GenBank/DDBJ databases">
        <authorList>
            <person name="de Groot N.N."/>
        </authorList>
    </citation>
    <scope>NUCLEOTIDE SEQUENCE [LARGE SCALE GENOMIC DNA]</scope>
    <source>
        <strain evidence="10 11">DSM 17813</strain>
    </source>
</reference>
<protein>
    <submittedName>
        <fullName evidence="10">Uncharacterized MnhB-related membrane protein</fullName>
    </submittedName>
</protein>
<accession>A0A1G9VQK1</accession>
<keyword evidence="5 7" id="KW-1133">Transmembrane helix</keyword>
<feature type="transmembrane region" description="Helical" evidence="7">
    <location>
        <begin position="6"/>
        <end position="25"/>
    </location>
</feature>
<dbReference type="PANTHER" id="PTHR33932">
    <property type="entry name" value="NA(+)/H(+) ANTIPORTER SUBUNIT B"/>
    <property type="match status" value="1"/>
</dbReference>
<dbReference type="Pfam" id="PF04039">
    <property type="entry name" value="MnhB"/>
    <property type="match status" value="1"/>
</dbReference>
<dbReference type="Pfam" id="PF13244">
    <property type="entry name" value="MbhD"/>
    <property type="match status" value="1"/>
</dbReference>
<feature type="domain" description="Na+/H+ antiporter MnhB subunit-related protein" evidence="8">
    <location>
        <begin position="192"/>
        <end position="300"/>
    </location>
</feature>
<evidence type="ECO:0000259" key="8">
    <source>
        <dbReference type="Pfam" id="PF04039"/>
    </source>
</evidence>
<feature type="transmembrane region" description="Helical" evidence="7">
    <location>
        <begin position="56"/>
        <end position="75"/>
    </location>
</feature>
<dbReference type="EMBL" id="FNGU01000009">
    <property type="protein sequence ID" value="SDM74231.1"/>
    <property type="molecule type" value="Genomic_DNA"/>
</dbReference>
<dbReference type="GO" id="GO:0005886">
    <property type="term" value="C:plasma membrane"/>
    <property type="evidence" value="ECO:0007669"/>
    <property type="project" value="UniProtKB-SubCell"/>
</dbReference>
<dbReference type="AlphaFoldDB" id="A0A1G9VQK1"/>
<feature type="transmembrane region" description="Helical" evidence="7">
    <location>
        <begin position="32"/>
        <end position="50"/>
    </location>
</feature>
<dbReference type="PANTHER" id="PTHR33932:SF4">
    <property type="entry name" value="NA(+)_H(+) ANTIPORTER SUBUNIT B"/>
    <property type="match status" value="1"/>
</dbReference>
<comment type="subcellular location">
    <subcellularLocation>
        <location evidence="1">Cell membrane</location>
        <topology evidence="1">Multi-pass membrane protein</topology>
    </subcellularLocation>
</comment>
<feature type="domain" description="MrpA C-terminal/MbhD" evidence="9">
    <location>
        <begin position="15"/>
        <end position="79"/>
    </location>
</feature>
<evidence type="ECO:0000256" key="2">
    <source>
        <dbReference type="ARBA" id="ARBA00009425"/>
    </source>
</evidence>
<evidence type="ECO:0000259" key="9">
    <source>
        <dbReference type="Pfam" id="PF13244"/>
    </source>
</evidence>
<organism evidence="10 11">
    <name type="scientific">Geoalkalibacter ferrihydriticus</name>
    <dbReference type="NCBI Taxonomy" id="392333"/>
    <lineage>
        <taxon>Bacteria</taxon>
        <taxon>Pseudomonadati</taxon>
        <taxon>Thermodesulfobacteriota</taxon>
        <taxon>Desulfuromonadia</taxon>
        <taxon>Desulfuromonadales</taxon>
        <taxon>Geoalkalibacteraceae</taxon>
        <taxon>Geoalkalibacter</taxon>
    </lineage>
</organism>
<dbReference type="InterPro" id="IPR050622">
    <property type="entry name" value="CPA3_antiporter_subunitB"/>
</dbReference>
<dbReference type="InterPro" id="IPR007182">
    <property type="entry name" value="MnhB"/>
</dbReference>
<feature type="transmembrane region" description="Helical" evidence="7">
    <location>
        <begin position="251"/>
        <end position="274"/>
    </location>
</feature>
<feature type="transmembrane region" description="Helical" evidence="7">
    <location>
        <begin position="96"/>
        <end position="120"/>
    </location>
</feature>
<evidence type="ECO:0000256" key="4">
    <source>
        <dbReference type="ARBA" id="ARBA00022692"/>
    </source>
</evidence>